<dbReference type="EnsemblProtists" id="PYU1_T006570">
    <property type="protein sequence ID" value="PYU1_T006570"/>
    <property type="gene ID" value="PYU1_G006558"/>
</dbReference>
<proteinExistence type="predicted"/>
<name>K3WNM8_GLOUD</name>
<keyword evidence="2" id="KW-1185">Reference proteome</keyword>
<dbReference type="Proteomes" id="UP000019132">
    <property type="component" value="Unassembled WGS sequence"/>
</dbReference>
<reference evidence="2" key="2">
    <citation type="submission" date="2010-04" db="EMBL/GenBank/DDBJ databases">
        <authorList>
            <person name="Buell R."/>
            <person name="Hamilton J."/>
            <person name="Hostetler J."/>
        </authorList>
    </citation>
    <scope>NUCLEOTIDE SEQUENCE [LARGE SCALE GENOMIC DNA]</scope>
    <source>
        <strain evidence="2">DAOM:BR144</strain>
    </source>
</reference>
<evidence type="ECO:0000313" key="1">
    <source>
        <dbReference type="EnsemblProtists" id="PYU1_T006570"/>
    </source>
</evidence>
<reference evidence="2" key="1">
    <citation type="journal article" date="2010" name="Genome Biol.">
        <title>Genome sequence of the necrotrophic plant pathogen Pythium ultimum reveals original pathogenicity mechanisms and effector repertoire.</title>
        <authorList>
            <person name="Levesque C.A."/>
            <person name="Brouwer H."/>
            <person name="Cano L."/>
            <person name="Hamilton J.P."/>
            <person name="Holt C."/>
            <person name="Huitema E."/>
            <person name="Raffaele S."/>
            <person name="Robideau G.P."/>
            <person name="Thines M."/>
            <person name="Win J."/>
            <person name="Zerillo M.M."/>
            <person name="Beakes G.W."/>
            <person name="Boore J.L."/>
            <person name="Busam D."/>
            <person name="Dumas B."/>
            <person name="Ferriera S."/>
            <person name="Fuerstenberg S.I."/>
            <person name="Gachon C.M."/>
            <person name="Gaulin E."/>
            <person name="Govers F."/>
            <person name="Grenville-Briggs L."/>
            <person name="Horner N."/>
            <person name="Hostetler J."/>
            <person name="Jiang R.H."/>
            <person name="Johnson J."/>
            <person name="Krajaejun T."/>
            <person name="Lin H."/>
            <person name="Meijer H.J."/>
            <person name="Moore B."/>
            <person name="Morris P."/>
            <person name="Phuntmart V."/>
            <person name="Puiu D."/>
            <person name="Shetty J."/>
            <person name="Stajich J.E."/>
            <person name="Tripathy S."/>
            <person name="Wawra S."/>
            <person name="van West P."/>
            <person name="Whitty B.R."/>
            <person name="Coutinho P.M."/>
            <person name="Henrissat B."/>
            <person name="Martin F."/>
            <person name="Thomas P.D."/>
            <person name="Tyler B.M."/>
            <person name="De Vries R.P."/>
            <person name="Kamoun S."/>
            <person name="Yandell M."/>
            <person name="Tisserat N."/>
            <person name="Buell C.R."/>
        </authorList>
    </citation>
    <scope>NUCLEOTIDE SEQUENCE</scope>
    <source>
        <strain evidence="2">DAOM:BR144</strain>
    </source>
</reference>
<protein>
    <submittedName>
        <fullName evidence="1">Uncharacterized protein</fullName>
    </submittedName>
</protein>
<organism evidence="1 2">
    <name type="scientific">Globisporangium ultimum (strain ATCC 200006 / CBS 805.95 / DAOM BR144)</name>
    <name type="common">Pythium ultimum</name>
    <dbReference type="NCBI Taxonomy" id="431595"/>
    <lineage>
        <taxon>Eukaryota</taxon>
        <taxon>Sar</taxon>
        <taxon>Stramenopiles</taxon>
        <taxon>Oomycota</taxon>
        <taxon>Peronosporomycetes</taxon>
        <taxon>Pythiales</taxon>
        <taxon>Pythiaceae</taxon>
        <taxon>Globisporangium</taxon>
    </lineage>
</organism>
<accession>K3WNM8</accession>
<dbReference type="InParanoid" id="K3WNM8"/>
<dbReference type="AlphaFoldDB" id="K3WNM8"/>
<evidence type="ECO:0000313" key="2">
    <source>
        <dbReference type="Proteomes" id="UP000019132"/>
    </source>
</evidence>
<dbReference type="HOGENOM" id="CLU_1753350_0_0_1"/>
<reference evidence="1" key="3">
    <citation type="submission" date="2015-02" db="UniProtKB">
        <authorList>
            <consortium name="EnsemblProtists"/>
        </authorList>
    </citation>
    <scope>IDENTIFICATION</scope>
    <source>
        <strain evidence="1">DAOM BR144</strain>
    </source>
</reference>
<dbReference type="EMBL" id="GL376604">
    <property type="status" value="NOT_ANNOTATED_CDS"/>
    <property type="molecule type" value="Genomic_DNA"/>
</dbReference>
<sequence>MVLSSPRGQLYVEGVSMVRKFVDAHRVVVVTASQLAVLGTDLLFHEYAWATLSDVTVEQNSELCHRPQTLMQTHYQVRCERAASSSSTLSENVRDGRQEYVRGYVQHALGERMRELLLHLQSILVQDFALIDEGATLVLPSELKESAPC</sequence>
<dbReference type="VEuPathDB" id="FungiDB:PYU1_G006558"/>